<organism evidence="1 2">
    <name type="scientific">Araneus ventricosus</name>
    <name type="common">Orbweaver spider</name>
    <name type="synonym">Epeira ventricosa</name>
    <dbReference type="NCBI Taxonomy" id="182803"/>
    <lineage>
        <taxon>Eukaryota</taxon>
        <taxon>Metazoa</taxon>
        <taxon>Ecdysozoa</taxon>
        <taxon>Arthropoda</taxon>
        <taxon>Chelicerata</taxon>
        <taxon>Arachnida</taxon>
        <taxon>Araneae</taxon>
        <taxon>Araneomorphae</taxon>
        <taxon>Entelegynae</taxon>
        <taxon>Araneoidea</taxon>
        <taxon>Araneidae</taxon>
        <taxon>Araneus</taxon>
    </lineage>
</organism>
<dbReference type="AlphaFoldDB" id="A0A4Y2N443"/>
<dbReference type="Proteomes" id="UP000499080">
    <property type="component" value="Unassembled WGS sequence"/>
</dbReference>
<dbReference type="PANTHER" id="PTHR47326">
    <property type="entry name" value="TRANSPOSABLE ELEMENT TC3 TRANSPOSASE-LIKE PROTEIN"/>
    <property type="match status" value="1"/>
</dbReference>
<protein>
    <recommendedName>
        <fullName evidence="3">Tc1-like transposase DDE domain-containing protein</fullName>
    </recommendedName>
</protein>
<dbReference type="GO" id="GO:0003676">
    <property type="term" value="F:nucleic acid binding"/>
    <property type="evidence" value="ECO:0007669"/>
    <property type="project" value="InterPro"/>
</dbReference>
<evidence type="ECO:0000313" key="1">
    <source>
        <dbReference type="EMBL" id="GBN34165.1"/>
    </source>
</evidence>
<evidence type="ECO:0008006" key="3">
    <source>
        <dbReference type="Google" id="ProtNLM"/>
    </source>
</evidence>
<sequence length="88" mass="9960">MQDGAPPRIARPVRALLRAHFRDDRVNSRSFPTAWPPCSPVLNPCDFWLRGLLKDRIYGGSIRTLPELKASLTRHVAAIDREILRGTV</sequence>
<keyword evidence="2" id="KW-1185">Reference proteome</keyword>
<reference evidence="1 2" key="1">
    <citation type="journal article" date="2019" name="Sci. Rep.">
        <title>Orb-weaving spider Araneus ventricosus genome elucidates the spidroin gene catalogue.</title>
        <authorList>
            <person name="Kono N."/>
            <person name="Nakamura H."/>
            <person name="Ohtoshi R."/>
            <person name="Moran D.A.P."/>
            <person name="Shinohara A."/>
            <person name="Yoshida Y."/>
            <person name="Fujiwara M."/>
            <person name="Mori M."/>
            <person name="Tomita M."/>
            <person name="Arakawa K."/>
        </authorList>
    </citation>
    <scope>NUCLEOTIDE SEQUENCE [LARGE SCALE GENOMIC DNA]</scope>
</reference>
<proteinExistence type="predicted"/>
<evidence type="ECO:0000313" key="2">
    <source>
        <dbReference type="Proteomes" id="UP000499080"/>
    </source>
</evidence>
<comment type="caution">
    <text evidence="1">The sequence shown here is derived from an EMBL/GenBank/DDBJ whole genome shotgun (WGS) entry which is preliminary data.</text>
</comment>
<accession>A0A4Y2N443</accession>
<name>A0A4Y2N443_ARAVE</name>
<gene>
    <name evidence="1" type="ORF">AVEN_24354_1</name>
</gene>
<dbReference type="PANTHER" id="PTHR47326:SF1">
    <property type="entry name" value="HTH PSQ-TYPE DOMAIN-CONTAINING PROTEIN"/>
    <property type="match status" value="1"/>
</dbReference>
<dbReference type="Gene3D" id="3.30.420.10">
    <property type="entry name" value="Ribonuclease H-like superfamily/Ribonuclease H"/>
    <property type="match status" value="1"/>
</dbReference>
<dbReference type="EMBL" id="BGPR01008489">
    <property type="protein sequence ID" value="GBN34165.1"/>
    <property type="molecule type" value="Genomic_DNA"/>
</dbReference>
<dbReference type="InterPro" id="IPR036397">
    <property type="entry name" value="RNaseH_sf"/>
</dbReference>
<dbReference type="OrthoDB" id="7787442at2759"/>